<dbReference type="OMA" id="ASHIKKC"/>
<dbReference type="OrthoDB" id="1716208at2759"/>
<keyword evidence="2" id="KW-1185">Reference proteome</keyword>
<evidence type="ECO:0000313" key="2">
    <source>
        <dbReference type="Proteomes" id="UP000241394"/>
    </source>
</evidence>
<protein>
    <submittedName>
        <fullName evidence="1">Threonylcarbamoyl-AMP synthase</fullName>
    </submittedName>
</protein>
<reference evidence="1 2" key="1">
    <citation type="submission" date="2017-07" db="EMBL/GenBank/DDBJ databases">
        <title>An improved, manually edited Actinidia chinensis var. chinensis (kiwifruit) genome highlights the challenges associated with draft genomes and gene prediction in plants.</title>
        <authorList>
            <person name="Pilkington S."/>
            <person name="Crowhurst R."/>
            <person name="Hilario E."/>
            <person name="Nardozza S."/>
            <person name="Fraser L."/>
            <person name="Peng Y."/>
            <person name="Gunaseelan K."/>
            <person name="Simpson R."/>
            <person name="Tahir J."/>
            <person name="Deroles S."/>
            <person name="Templeton K."/>
            <person name="Luo Z."/>
            <person name="Davy M."/>
            <person name="Cheng C."/>
            <person name="Mcneilage M."/>
            <person name="Scaglione D."/>
            <person name="Liu Y."/>
            <person name="Zhang Q."/>
            <person name="Datson P."/>
            <person name="De Silva N."/>
            <person name="Gardiner S."/>
            <person name="Bassett H."/>
            <person name="Chagne D."/>
            <person name="Mccallum J."/>
            <person name="Dzierzon H."/>
            <person name="Deng C."/>
            <person name="Wang Y.-Y."/>
            <person name="Barron N."/>
            <person name="Manako K."/>
            <person name="Bowen J."/>
            <person name="Foster T."/>
            <person name="Erridge Z."/>
            <person name="Tiffin H."/>
            <person name="Waite C."/>
            <person name="Davies K."/>
            <person name="Grierson E."/>
            <person name="Laing W."/>
            <person name="Kirk R."/>
            <person name="Chen X."/>
            <person name="Wood M."/>
            <person name="Montefiori M."/>
            <person name="Brummell D."/>
            <person name="Schwinn K."/>
            <person name="Catanach A."/>
            <person name="Fullerton C."/>
            <person name="Li D."/>
            <person name="Meiyalaghan S."/>
            <person name="Nieuwenhuizen N."/>
            <person name="Read N."/>
            <person name="Prakash R."/>
            <person name="Hunter D."/>
            <person name="Zhang H."/>
            <person name="Mckenzie M."/>
            <person name="Knabel M."/>
            <person name="Harris A."/>
            <person name="Allan A."/>
            <person name="Chen A."/>
            <person name="Janssen B."/>
            <person name="Plunkett B."/>
            <person name="Dwamena C."/>
            <person name="Voogd C."/>
            <person name="Leif D."/>
            <person name="Lafferty D."/>
            <person name="Souleyre E."/>
            <person name="Varkonyi-Gasic E."/>
            <person name="Gambi F."/>
            <person name="Hanley J."/>
            <person name="Yao J.-L."/>
            <person name="Cheung J."/>
            <person name="David K."/>
            <person name="Warren B."/>
            <person name="Marsh K."/>
            <person name="Snowden K."/>
            <person name="Lin-Wang K."/>
            <person name="Brian L."/>
            <person name="Martinez-Sanchez M."/>
            <person name="Wang M."/>
            <person name="Ileperuma N."/>
            <person name="Macnee N."/>
            <person name="Campin R."/>
            <person name="Mcatee P."/>
            <person name="Drummond R."/>
            <person name="Espley R."/>
            <person name="Ireland H."/>
            <person name="Wu R."/>
            <person name="Atkinson R."/>
            <person name="Karunairetnam S."/>
            <person name="Bulley S."/>
            <person name="Chunkath S."/>
            <person name="Hanley Z."/>
            <person name="Storey R."/>
            <person name="Thrimawithana A."/>
            <person name="Thomson S."/>
            <person name="David C."/>
            <person name="Testolin R."/>
        </authorList>
    </citation>
    <scope>NUCLEOTIDE SEQUENCE [LARGE SCALE GENOMIC DNA]</scope>
    <source>
        <strain evidence="2">cv. Red5</strain>
        <tissue evidence="1">Young leaf</tissue>
    </source>
</reference>
<reference evidence="2" key="2">
    <citation type="journal article" date="2018" name="BMC Genomics">
        <title>A manually annotated Actinidia chinensis var. chinensis (kiwifruit) genome highlights the challenges associated with draft genomes and gene prediction in plants.</title>
        <authorList>
            <person name="Pilkington S.M."/>
            <person name="Crowhurst R."/>
            <person name="Hilario E."/>
            <person name="Nardozza S."/>
            <person name="Fraser L."/>
            <person name="Peng Y."/>
            <person name="Gunaseelan K."/>
            <person name="Simpson R."/>
            <person name="Tahir J."/>
            <person name="Deroles S.C."/>
            <person name="Templeton K."/>
            <person name="Luo Z."/>
            <person name="Davy M."/>
            <person name="Cheng C."/>
            <person name="McNeilage M."/>
            <person name="Scaglione D."/>
            <person name="Liu Y."/>
            <person name="Zhang Q."/>
            <person name="Datson P."/>
            <person name="De Silva N."/>
            <person name="Gardiner S.E."/>
            <person name="Bassett H."/>
            <person name="Chagne D."/>
            <person name="McCallum J."/>
            <person name="Dzierzon H."/>
            <person name="Deng C."/>
            <person name="Wang Y.Y."/>
            <person name="Barron L."/>
            <person name="Manako K."/>
            <person name="Bowen J."/>
            <person name="Foster T.M."/>
            <person name="Erridge Z.A."/>
            <person name="Tiffin H."/>
            <person name="Waite C.N."/>
            <person name="Davies K.M."/>
            <person name="Grierson E.P."/>
            <person name="Laing W.A."/>
            <person name="Kirk R."/>
            <person name="Chen X."/>
            <person name="Wood M."/>
            <person name="Montefiori M."/>
            <person name="Brummell D.A."/>
            <person name="Schwinn K.E."/>
            <person name="Catanach A."/>
            <person name="Fullerton C."/>
            <person name="Li D."/>
            <person name="Meiyalaghan S."/>
            <person name="Nieuwenhuizen N."/>
            <person name="Read N."/>
            <person name="Prakash R."/>
            <person name="Hunter D."/>
            <person name="Zhang H."/>
            <person name="McKenzie M."/>
            <person name="Knabel M."/>
            <person name="Harris A."/>
            <person name="Allan A.C."/>
            <person name="Gleave A."/>
            <person name="Chen A."/>
            <person name="Janssen B.J."/>
            <person name="Plunkett B."/>
            <person name="Ampomah-Dwamena C."/>
            <person name="Voogd C."/>
            <person name="Leif D."/>
            <person name="Lafferty D."/>
            <person name="Souleyre E.J.F."/>
            <person name="Varkonyi-Gasic E."/>
            <person name="Gambi F."/>
            <person name="Hanley J."/>
            <person name="Yao J.L."/>
            <person name="Cheung J."/>
            <person name="David K.M."/>
            <person name="Warren B."/>
            <person name="Marsh K."/>
            <person name="Snowden K.C."/>
            <person name="Lin-Wang K."/>
            <person name="Brian L."/>
            <person name="Martinez-Sanchez M."/>
            <person name="Wang M."/>
            <person name="Ileperuma N."/>
            <person name="Macnee N."/>
            <person name="Campin R."/>
            <person name="McAtee P."/>
            <person name="Drummond R.S.M."/>
            <person name="Espley R.V."/>
            <person name="Ireland H.S."/>
            <person name="Wu R."/>
            <person name="Atkinson R.G."/>
            <person name="Karunairetnam S."/>
            <person name="Bulley S."/>
            <person name="Chunkath S."/>
            <person name="Hanley Z."/>
            <person name="Storey R."/>
            <person name="Thrimawithana A.H."/>
            <person name="Thomson S."/>
            <person name="David C."/>
            <person name="Testolin R."/>
            <person name="Huang H."/>
            <person name="Hellens R.P."/>
            <person name="Schaffer R.J."/>
        </authorList>
    </citation>
    <scope>NUCLEOTIDE SEQUENCE [LARGE SCALE GENOMIC DNA]</scope>
    <source>
        <strain evidence="2">cv. Red5</strain>
    </source>
</reference>
<proteinExistence type="predicted"/>
<dbReference type="PANTHER" id="PTHR33592">
    <property type="entry name" value="TRANSMEMBRANE PROTEIN"/>
    <property type="match status" value="1"/>
</dbReference>
<gene>
    <name evidence="1" type="ORF">CEY00_Acc25333</name>
</gene>
<dbReference type="InParanoid" id="A0A2R6PYJ4"/>
<evidence type="ECO:0000313" key="1">
    <source>
        <dbReference type="EMBL" id="PSR98808.1"/>
    </source>
</evidence>
<dbReference type="Gramene" id="PSR98808">
    <property type="protein sequence ID" value="PSR98808"/>
    <property type="gene ID" value="CEY00_Acc25333"/>
</dbReference>
<dbReference type="AlphaFoldDB" id="A0A2R6PYJ4"/>
<dbReference type="Proteomes" id="UP000241394">
    <property type="component" value="Chromosome LG22"/>
</dbReference>
<sequence length="123" mass="13525">MQMACHASNYLKTTFLFIILFVFGFRENLAMRPLEGEKWMNTNRVLAAQILQKGSVPSSHGNPCTNIPGGKPGRRCTLAENEVNFSGQVDHSSVAFPDVMVKFAPAIANAPNDKARERQAKSS</sequence>
<dbReference type="PANTHER" id="PTHR33592:SF3">
    <property type="entry name" value="TRANSMEMBRANE PROTEIN"/>
    <property type="match status" value="1"/>
</dbReference>
<dbReference type="EMBL" id="NKQK01000022">
    <property type="protein sequence ID" value="PSR98808.1"/>
    <property type="molecule type" value="Genomic_DNA"/>
</dbReference>
<name>A0A2R6PYJ4_ACTCC</name>
<accession>A0A2R6PYJ4</accession>
<organism evidence="1 2">
    <name type="scientific">Actinidia chinensis var. chinensis</name>
    <name type="common">Chinese soft-hair kiwi</name>
    <dbReference type="NCBI Taxonomy" id="1590841"/>
    <lineage>
        <taxon>Eukaryota</taxon>
        <taxon>Viridiplantae</taxon>
        <taxon>Streptophyta</taxon>
        <taxon>Embryophyta</taxon>
        <taxon>Tracheophyta</taxon>
        <taxon>Spermatophyta</taxon>
        <taxon>Magnoliopsida</taxon>
        <taxon>eudicotyledons</taxon>
        <taxon>Gunneridae</taxon>
        <taxon>Pentapetalae</taxon>
        <taxon>asterids</taxon>
        <taxon>Ericales</taxon>
        <taxon>Actinidiaceae</taxon>
        <taxon>Actinidia</taxon>
    </lineage>
</organism>
<comment type="caution">
    <text evidence="1">The sequence shown here is derived from an EMBL/GenBank/DDBJ whole genome shotgun (WGS) entry which is preliminary data.</text>
</comment>